<evidence type="ECO:0000256" key="2">
    <source>
        <dbReference type="SAM" id="Phobius"/>
    </source>
</evidence>
<gene>
    <name evidence="3" type="ORF">ACFQZU_18860</name>
</gene>
<evidence type="ECO:0008006" key="5">
    <source>
        <dbReference type="Google" id="ProtNLM"/>
    </source>
</evidence>
<dbReference type="Proteomes" id="UP001596956">
    <property type="component" value="Unassembled WGS sequence"/>
</dbReference>
<organism evidence="3 4">
    <name type="scientific">Streptomonospora algeriensis</name>
    <dbReference type="NCBI Taxonomy" id="995084"/>
    <lineage>
        <taxon>Bacteria</taxon>
        <taxon>Bacillati</taxon>
        <taxon>Actinomycetota</taxon>
        <taxon>Actinomycetes</taxon>
        <taxon>Streptosporangiales</taxon>
        <taxon>Nocardiopsidaceae</taxon>
        <taxon>Streptomonospora</taxon>
    </lineage>
</organism>
<sequence length="147" mass="15517">AGEPWQADQHGSGQSGAQAESGAGSRSSSDSRSDSPGLRARDDSIDLLSTVGLPVLKRALPAIGAVALVATVFILLRRRKTATTNEAGDAERLHSGWRRVTGGHAERLRSGSRRAAGGHAERLHSVRWRAAGGQAERLHSVRRRASG</sequence>
<reference evidence="4" key="1">
    <citation type="journal article" date="2019" name="Int. J. Syst. Evol. Microbiol.">
        <title>The Global Catalogue of Microorganisms (GCM) 10K type strain sequencing project: providing services to taxonomists for standard genome sequencing and annotation.</title>
        <authorList>
            <consortium name="The Broad Institute Genomics Platform"/>
            <consortium name="The Broad Institute Genome Sequencing Center for Infectious Disease"/>
            <person name="Wu L."/>
            <person name="Ma J."/>
        </authorList>
    </citation>
    <scope>NUCLEOTIDE SEQUENCE [LARGE SCALE GENOMIC DNA]</scope>
    <source>
        <strain evidence="4">CCUG 63369</strain>
    </source>
</reference>
<keyword evidence="2" id="KW-0472">Membrane</keyword>
<keyword evidence="2" id="KW-1133">Transmembrane helix</keyword>
<feature type="compositionally biased region" description="Basic and acidic residues" evidence="1">
    <location>
        <begin position="29"/>
        <end position="43"/>
    </location>
</feature>
<dbReference type="EMBL" id="JBHTHR010000856">
    <property type="protein sequence ID" value="MFD0803369.1"/>
    <property type="molecule type" value="Genomic_DNA"/>
</dbReference>
<proteinExistence type="predicted"/>
<evidence type="ECO:0000313" key="3">
    <source>
        <dbReference type="EMBL" id="MFD0803369.1"/>
    </source>
</evidence>
<comment type="caution">
    <text evidence="3">The sequence shown here is derived from an EMBL/GenBank/DDBJ whole genome shotgun (WGS) entry which is preliminary data.</text>
</comment>
<keyword evidence="4" id="KW-1185">Reference proteome</keyword>
<feature type="non-terminal residue" evidence="3">
    <location>
        <position position="1"/>
    </location>
</feature>
<evidence type="ECO:0000256" key="1">
    <source>
        <dbReference type="SAM" id="MobiDB-lite"/>
    </source>
</evidence>
<name>A0ABW3BLZ6_9ACTN</name>
<accession>A0ABW3BLZ6</accession>
<feature type="compositionally biased region" description="Low complexity" evidence="1">
    <location>
        <begin position="1"/>
        <end position="28"/>
    </location>
</feature>
<feature type="region of interest" description="Disordered" evidence="1">
    <location>
        <begin position="1"/>
        <end position="43"/>
    </location>
</feature>
<evidence type="ECO:0000313" key="4">
    <source>
        <dbReference type="Proteomes" id="UP001596956"/>
    </source>
</evidence>
<keyword evidence="2" id="KW-0812">Transmembrane</keyword>
<feature type="transmembrane region" description="Helical" evidence="2">
    <location>
        <begin position="59"/>
        <end position="76"/>
    </location>
</feature>
<protein>
    <recommendedName>
        <fullName evidence="5">Polyketide synthase</fullName>
    </recommendedName>
</protein>
<feature type="region of interest" description="Disordered" evidence="1">
    <location>
        <begin position="102"/>
        <end position="128"/>
    </location>
</feature>